<dbReference type="InterPro" id="IPR043129">
    <property type="entry name" value="ATPase_NBD"/>
</dbReference>
<proteinExistence type="inferred from homology"/>
<keyword evidence="3" id="KW-0067">ATP-binding</keyword>
<protein>
    <submittedName>
        <fullName evidence="4">Hsp70 family protein</fullName>
    </submittedName>
</protein>
<dbReference type="AlphaFoldDB" id="A0A2H5F4U9"/>
<dbReference type="Proteomes" id="UP000234530">
    <property type="component" value="Plasmid pPZ01"/>
</dbReference>
<dbReference type="Pfam" id="PF00012">
    <property type="entry name" value="HSP70"/>
    <property type="match status" value="1"/>
</dbReference>
<comment type="similarity">
    <text evidence="1">Belongs to the heat shock protein 70 family.</text>
</comment>
<dbReference type="PANTHER" id="PTHR19375">
    <property type="entry name" value="HEAT SHOCK PROTEIN 70KDA"/>
    <property type="match status" value="1"/>
</dbReference>
<geneLocation type="plasmid" evidence="5">
    <name>ppz01</name>
</geneLocation>
<keyword evidence="2" id="KW-0547">Nucleotide-binding</keyword>
<sequence length="411" mass="43158">MPRLGIDFGTSNSGAAMAVDGKVRLLPLEPGKATLPTAVFLDYDTRETLVGSDAVAAMIDGREGRFMRALKSILGTPLARERRQFLNRRLTLLEIVAEFLTEVRLRSDAATGLTFRSAVAGRPVHFHSSDSGRDAQAAADLDECYRMAGFDDVRFLNEPEAAALAAGRMPGLSLVVDIGGGTSDFTLFEGSDGAGRVLASHGIRLGGTDFDRALSIGRVMPLLGLGGELRNEIGTGRHDVPRAIYHQLASWERIAFLYSPATLRAARKMEKLACDPARLARLVRVLEDETGHDIAFAVEAAKIAANSGAVAGIDLEPAERGLRPGLAPADLVEFCGPLALRIGQALAETLKLAGVAPDAVSRAILVGGSSLLATVDLAVRAELPGAVIERGDVFTAVLSGLALSGDSAGQG</sequence>
<organism evidence="4 5">
    <name type="scientific">Paracoccus zhejiangensis</name>
    <dbReference type="NCBI Taxonomy" id="1077935"/>
    <lineage>
        <taxon>Bacteria</taxon>
        <taxon>Pseudomonadati</taxon>
        <taxon>Pseudomonadota</taxon>
        <taxon>Alphaproteobacteria</taxon>
        <taxon>Rhodobacterales</taxon>
        <taxon>Paracoccaceae</taxon>
        <taxon>Paracoccus</taxon>
    </lineage>
</organism>
<evidence type="ECO:0000256" key="1">
    <source>
        <dbReference type="ARBA" id="ARBA00007381"/>
    </source>
</evidence>
<dbReference type="KEGG" id="pzh:CX676_19885"/>
<dbReference type="InterPro" id="IPR018181">
    <property type="entry name" value="Heat_shock_70_CS"/>
</dbReference>
<keyword evidence="4" id="KW-0614">Plasmid</keyword>
<dbReference type="OrthoDB" id="9807934at2"/>
<accession>A0A2H5F4U9</accession>
<dbReference type="InterPro" id="IPR013126">
    <property type="entry name" value="Hsp_70_fam"/>
</dbReference>
<keyword evidence="5" id="KW-1185">Reference proteome</keyword>
<dbReference type="Gene3D" id="3.30.420.40">
    <property type="match status" value="3"/>
</dbReference>
<dbReference type="EMBL" id="CP025431">
    <property type="protein sequence ID" value="AUH66570.1"/>
    <property type="molecule type" value="Genomic_DNA"/>
</dbReference>
<evidence type="ECO:0000313" key="4">
    <source>
        <dbReference type="EMBL" id="AUH66570.1"/>
    </source>
</evidence>
<dbReference type="GO" id="GO:0140662">
    <property type="term" value="F:ATP-dependent protein folding chaperone"/>
    <property type="evidence" value="ECO:0007669"/>
    <property type="project" value="InterPro"/>
</dbReference>
<evidence type="ECO:0000313" key="5">
    <source>
        <dbReference type="Proteomes" id="UP000234530"/>
    </source>
</evidence>
<name>A0A2H5F4U9_9RHOB</name>
<evidence type="ECO:0000256" key="3">
    <source>
        <dbReference type="ARBA" id="ARBA00022840"/>
    </source>
</evidence>
<dbReference type="GO" id="GO:0005524">
    <property type="term" value="F:ATP binding"/>
    <property type="evidence" value="ECO:0007669"/>
    <property type="project" value="UniProtKB-KW"/>
</dbReference>
<dbReference type="RefSeq" id="WP_101754541.1">
    <property type="nucleotide sequence ID" value="NZ_CP025431.1"/>
</dbReference>
<dbReference type="SUPFAM" id="SSF53067">
    <property type="entry name" value="Actin-like ATPase domain"/>
    <property type="match status" value="2"/>
</dbReference>
<dbReference type="PROSITE" id="PS00329">
    <property type="entry name" value="HSP70_2"/>
    <property type="match status" value="1"/>
</dbReference>
<reference evidence="4 5" key="1">
    <citation type="journal article" date="2013" name="Antonie Van Leeuwenhoek">
        <title>Paracoccus zhejiangensis sp. nov., isolated from activated sludge in wastewater-treatment system.</title>
        <authorList>
            <person name="Wu Z.G."/>
            <person name="Zhang D.F."/>
            <person name="Liu Y.L."/>
            <person name="Wang F."/>
            <person name="Jiang X."/>
            <person name="Li C."/>
            <person name="Li S.P."/>
            <person name="Hong Q."/>
            <person name="Li W.J."/>
        </authorList>
    </citation>
    <scope>NUCLEOTIDE SEQUENCE [LARGE SCALE GENOMIC DNA]</scope>
    <source>
        <strain evidence="4 5">J6</strain>
        <plasmid evidence="5">Plasmid ppz01</plasmid>
    </source>
</reference>
<gene>
    <name evidence="4" type="ORF">CX676_19885</name>
</gene>
<dbReference type="Gene3D" id="3.90.640.10">
    <property type="entry name" value="Actin, Chain A, domain 4"/>
    <property type="match status" value="1"/>
</dbReference>
<evidence type="ECO:0000256" key="2">
    <source>
        <dbReference type="ARBA" id="ARBA00022741"/>
    </source>
</evidence>